<dbReference type="SMART" id="SM00892">
    <property type="entry name" value="Endonuclease_NS"/>
    <property type="match status" value="1"/>
</dbReference>
<name>A0AA38IB15_9CUCU</name>
<evidence type="ECO:0000256" key="4">
    <source>
        <dbReference type="PIRSR" id="PIRSR640255-2"/>
    </source>
</evidence>
<dbReference type="SUPFAM" id="SSF54060">
    <property type="entry name" value="His-Me finger endonucleases"/>
    <property type="match status" value="1"/>
</dbReference>
<evidence type="ECO:0000259" key="6">
    <source>
        <dbReference type="SMART" id="SM00892"/>
    </source>
</evidence>
<comment type="caution">
    <text evidence="7">The sequence shown here is derived from an EMBL/GenBank/DDBJ whole genome shotgun (WGS) entry which is preliminary data.</text>
</comment>
<dbReference type="EMBL" id="JALNTZ010000005">
    <property type="protein sequence ID" value="KAJ3653145.1"/>
    <property type="molecule type" value="Genomic_DNA"/>
</dbReference>
<accession>A0AA38IB15</accession>
<dbReference type="AlphaFoldDB" id="A0AA38IB15"/>
<dbReference type="Pfam" id="PF01223">
    <property type="entry name" value="Endonuclease_NS"/>
    <property type="match status" value="1"/>
</dbReference>
<dbReference type="Gene3D" id="3.40.570.10">
    <property type="entry name" value="Extracellular Endonuclease, subunit A"/>
    <property type="match status" value="1"/>
</dbReference>
<reference evidence="7" key="1">
    <citation type="journal article" date="2023" name="G3 (Bethesda)">
        <title>Whole genome assemblies of Zophobas morio and Tenebrio molitor.</title>
        <authorList>
            <person name="Kaur S."/>
            <person name="Stinson S.A."/>
            <person name="diCenzo G.C."/>
        </authorList>
    </citation>
    <scope>NUCLEOTIDE SEQUENCE</scope>
    <source>
        <strain evidence="7">QUZm001</strain>
    </source>
</reference>
<keyword evidence="3" id="KW-0378">Hydrolase</keyword>
<dbReference type="GO" id="GO:0046872">
    <property type="term" value="F:metal ion binding"/>
    <property type="evidence" value="ECO:0007669"/>
    <property type="project" value="UniProtKB-KW"/>
</dbReference>
<dbReference type="PANTHER" id="PTHR13966">
    <property type="entry name" value="ENDONUCLEASE RELATED"/>
    <property type="match status" value="1"/>
</dbReference>
<sequence length="412" mass="45435">MLKYAILLVLVALAHTATTGEGKNGAELQQEPCIIDVTVNADQQPLVVNANFSFPRPTDLGNPSIEFAPGAQFWIACPGGEFTDDLNANGELMTCQGDTNITTTNGQVFDYNTILCNQNETGIPILYDYIHNSEGCEGGNTLIDVGYVIDITFLPVHSICFDIDTLTPLYTKEKLTPWAALSKIPGPNAFVVSTIYGEINIENLYVNINNALAYLGFDSDNILTKGQLAPSGDFLYKSQKDATFYYPNVAPQWKSINEGNWAIVNEVIANLTYQNATDAVVINGVLNVLNVKQNGVMAPLYLLPGTLQIPVPEFFWKLVYYPEELKELFFFGLNHPNPDAELLGKFTEEICGEDLFSIHQHAWGLDAVNNNDSSLGIIYICNGYYLNDPLIKEIAKNEERKMYGVTPSEVSG</sequence>
<proteinExistence type="inferred from homology"/>
<dbReference type="InterPro" id="IPR044925">
    <property type="entry name" value="His-Me_finger_sf"/>
</dbReference>
<dbReference type="GO" id="GO:0000014">
    <property type="term" value="F:single-stranded DNA endodeoxyribonuclease activity"/>
    <property type="evidence" value="ECO:0007669"/>
    <property type="project" value="TreeGrafter"/>
</dbReference>
<feature type="domain" description="DNA/RNA non-specific endonuclease/pyrophosphatase/phosphodiesterase" evidence="6">
    <location>
        <begin position="153"/>
        <end position="368"/>
    </location>
</feature>
<dbReference type="Proteomes" id="UP001168821">
    <property type="component" value="Unassembled WGS sequence"/>
</dbReference>
<dbReference type="GO" id="GO:0004521">
    <property type="term" value="F:RNA endonuclease activity"/>
    <property type="evidence" value="ECO:0007669"/>
    <property type="project" value="TreeGrafter"/>
</dbReference>
<keyword evidence="3" id="KW-0255">Endonuclease</keyword>
<comment type="similarity">
    <text evidence="1">Belongs to the DNA/RNA non-specific endonuclease family.</text>
</comment>
<feature type="chain" id="PRO_5041336534" description="DNA/RNA non-specific endonuclease/pyrophosphatase/phosphodiesterase domain-containing protein" evidence="5">
    <location>
        <begin position="17"/>
        <end position="412"/>
    </location>
</feature>
<keyword evidence="5" id="KW-0732">Signal</keyword>
<gene>
    <name evidence="7" type="ORF">Zmor_019054</name>
</gene>
<keyword evidence="4" id="KW-0479">Metal-binding</keyword>
<evidence type="ECO:0000256" key="2">
    <source>
        <dbReference type="ARBA" id="ARBA00022722"/>
    </source>
</evidence>
<evidence type="ECO:0000256" key="1">
    <source>
        <dbReference type="ARBA" id="ARBA00010052"/>
    </source>
</evidence>
<dbReference type="PANTHER" id="PTHR13966:SF17">
    <property type="entry name" value="ENDONUCLEASE-RELATED"/>
    <property type="match status" value="1"/>
</dbReference>
<organism evidence="7 8">
    <name type="scientific">Zophobas morio</name>
    <dbReference type="NCBI Taxonomy" id="2755281"/>
    <lineage>
        <taxon>Eukaryota</taxon>
        <taxon>Metazoa</taxon>
        <taxon>Ecdysozoa</taxon>
        <taxon>Arthropoda</taxon>
        <taxon>Hexapoda</taxon>
        <taxon>Insecta</taxon>
        <taxon>Pterygota</taxon>
        <taxon>Neoptera</taxon>
        <taxon>Endopterygota</taxon>
        <taxon>Coleoptera</taxon>
        <taxon>Polyphaga</taxon>
        <taxon>Cucujiformia</taxon>
        <taxon>Tenebrionidae</taxon>
        <taxon>Zophobas</taxon>
    </lineage>
</organism>
<feature type="binding site" evidence="4">
    <location>
        <position position="257"/>
    </location>
    <ligand>
        <name>Mg(2+)</name>
        <dbReference type="ChEBI" id="CHEBI:18420"/>
        <note>catalytic</note>
    </ligand>
</feature>
<keyword evidence="2" id="KW-0540">Nuclease</keyword>
<protein>
    <recommendedName>
        <fullName evidence="6">DNA/RNA non-specific endonuclease/pyrophosphatase/phosphodiesterase domain-containing protein</fullName>
    </recommendedName>
</protein>
<evidence type="ECO:0000256" key="3">
    <source>
        <dbReference type="ARBA" id="ARBA00022759"/>
    </source>
</evidence>
<dbReference type="GO" id="GO:0006309">
    <property type="term" value="P:apoptotic DNA fragmentation"/>
    <property type="evidence" value="ECO:0007669"/>
    <property type="project" value="TreeGrafter"/>
</dbReference>
<dbReference type="InterPro" id="IPR044929">
    <property type="entry name" value="DNA/RNA_non-sp_Endonuclease_sf"/>
</dbReference>
<dbReference type="InterPro" id="IPR001604">
    <property type="entry name" value="Endo_G_ENPP1-like_dom"/>
</dbReference>
<dbReference type="GO" id="GO:0003676">
    <property type="term" value="F:nucleic acid binding"/>
    <property type="evidence" value="ECO:0007669"/>
    <property type="project" value="InterPro"/>
</dbReference>
<dbReference type="GO" id="GO:0005743">
    <property type="term" value="C:mitochondrial inner membrane"/>
    <property type="evidence" value="ECO:0007669"/>
    <property type="project" value="TreeGrafter"/>
</dbReference>
<dbReference type="InterPro" id="IPR040255">
    <property type="entry name" value="Non-specific_endonuclease"/>
</dbReference>
<evidence type="ECO:0000256" key="5">
    <source>
        <dbReference type="SAM" id="SignalP"/>
    </source>
</evidence>
<evidence type="ECO:0000313" key="7">
    <source>
        <dbReference type="EMBL" id="KAJ3653145.1"/>
    </source>
</evidence>
<keyword evidence="8" id="KW-1185">Reference proteome</keyword>
<dbReference type="GO" id="GO:0005634">
    <property type="term" value="C:nucleus"/>
    <property type="evidence" value="ECO:0007669"/>
    <property type="project" value="TreeGrafter"/>
</dbReference>
<feature type="signal peptide" evidence="5">
    <location>
        <begin position="1"/>
        <end position="16"/>
    </location>
</feature>
<evidence type="ECO:0000313" key="8">
    <source>
        <dbReference type="Proteomes" id="UP001168821"/>
    </source>
</evidence>